<dbReference type="Proteomes" id="UP000756132">
    <property type="component" value="Chromosome 12"/>
</dbReference>
<dbReference type="EMBL" id="CP090174">
    <property type="protein sequence ID" value="UJO24402.1"/>
    <property type="molecule type" value="Genomic_DNA"/>
</dbReference>
<evidence type="ECO:0000313" key="1">
    <source>
        <dbReference type="EMBL" id="UJO24402.1"/>
    </source>
</evidence>
<organism evidence="1 2">
    <name type="scientific">Passalora fulva</name>
    <name type="common">Tomato leaf mold</name>
    <name type="synonym">Cladosporium fulvum</name>
    <dbReference type="NCBI Taxonomy" id="5499"/>
    <lineage>
        <taxon>Eukaryota</taxon>
        <taxon>Fungi</taxon>
        <taxon>Dikarya</taxon>
        <taxon>Ascomycota</taxon>
        <taxon>Pezizomycotina</taxon>
        <taxon>Dothideomycetes</taxon>
        <taxon>Dothideomycetidae</taxon>
        <taxon>Mycosphaerellales</taxon>
        <taxon>Mycosphaerellaceae</taxon>
        <taxon>Fulvia</taxon>
    </lineage>
</organism>
<accession>A0A9Q8UW06</accession>
<dbReference type="GeneID" id="71993675"/>
<sequence length="236" mass="26227">MNAINQKHKVRQWLACVLARSACSMQSACRDRRPQVVSTHLVCGQAAGLVLTLRGECGSSPIMSDMYCQNVFIVGPQRKESNGTERAPGVISEVSIKRTKISREQIASAPDPCLPSCKLNLKQKNAVHPVVYTKLLVGEDAVQDLLHTPHWQKLQQNMKAGLVFLCEAGCHWLVDDGIRLMPTSAEGWMKVDHTFRSMLGERAMAYTLVPKDLAVADRVELVLSLCERRADTPRLH</sequence>
<dbReference type="InterPro" id="IPR027417">
    <property type="entry name" value="P-loop_NTPase"/>
</dbReference>
<dbReference type="KEGG" id="ffu:CLAFUR5_13797"/>
<evidence type="ECO:0000313" key="2">
    <source>
        <dbReference type="Proteomes" id="UP000756132"/>
    </source>
</evidence>
<keyword evidence="2" id="KW-1185">Reference proteome</keyword>
<reference evidence="1" key="1">
    <citation type="submission" date="2021-12" db="EMBL/GenBank/DDBJ databases">
        <authorList>
            <person name="Zaccaron A."/>
            <person name="Stergiopoulos I."/>
        </authorList>
    </citation>
    <scope>NUCLEOTIDE SEQUENCE</scope>
    <source>
        <strain evidence="1">Race5_Kim</strain>
    </source>
</reference>
<dbReference type="Gene3D" id="3.40.50.300">
    <property type="entry name" value="P-loop containing nucleotide triphosphate hydrolases"/>
    <property type="match status" value="1"/>
</dbReference>
<protein>
    <submittedName>
        <fullName evidence="1">Uncharacterized protein</fullName>
    </submittedName>
</protein>
<reference evidence="1" key="2">
    <citation type="journal article" date="2022" name="Microb. Genom.">
        <title>A chromosome-scale genome assembly of the tomato pathogen Cladosporium fulvum reveals a compartmentalized genome architecture and the presence of a dispensable chromosome.</title>
        <authorList>
            <person name="Zaccaron A.Z."/>
            <person name="Chen L.H."/>
            <person name="Samaras A."/>
            <person name="Stergiopoulos I."/>
        </authorList>
    </citation>
    <scope>NUCLEOTIDE SEQUENCE</scope>
    <source>
        <strain evidence="1">Race5_Kim</strain>
    </source>
</reference>
<gene>
    <name evidence="1" type="ORF">CLAFUR5_13797</name>
</gene>
<dbReference type="AlphaFoldDB" id="A0A9Q8UW06"/>
<name>A0A9Q8UW06_PASFU</name>
<dbReference type="RefSeq" id="XP_047768768.1">
    <property type="nucleotide sequence ID" value="XM_047912945.1"/>
</dbReference>
<proteinExistence type="predicted"/>
<dbReference type="OrthoDB" id="6118920at2759"/>